<dbReference type="RefSeq" id="WP_194018505.1">
    <property type="nucleotide sequence ID" value="NZ_JADEVV010000001.1"/>
</dbReference>
<dbReference type="InterPro" id="IPR003495">
    <property type="entry name" value="CobW/HypB/UreG_nucleotide-bd"/>
</dbReference>
<evidence type="ECO:0000256" key="7">
    <source>
        <dbReference type="ARBA" id="ARBA00023134"/>
    </source>
</evidence>
<comment type="caution">
    <text evidence="10">The sequence shown here is derived from an EMBL/GenBank/DDBJ whole genome shotgun (WGS) entry which is preliminary data.</text>
</comment>
<protein>
    <submittedName>
        <fullName evidence="10">Hydrogenase nickel incorporation protein HypB</fullName>
    </submittedName>
</protein>
<keyword evidence="7" id="KW-0342">GTP-binding</keyword>
<dbReference type="Gene3D" id="3.40.50.300">
    <property type="entry name" value="P-loop containing nucleotide triphosphate hydrolases"/>
    <property type="match status" value="1"/>
</dbReference>
<gene>
    <name evidence="10" type="primary">hypB</name>
    <name evidence="10" type="ORF">IQ217_00355</name>
</gene>
<organism evidence="10 11">
    <name type="scientific">Synechocystis salina LEGE 00031</name>
    <dbReference type="NCBI Taxonomy" id="1828736"/>
    <lineage>
        <taxon>Bacteria</taxon>
        <taxon>Bacillati</taxon>
        <taxon>Cyanobacteriota</taxon>
        <taxon>Cyanophyceae</taxon>
        <taxon>Synechococcales</taxon>
        <taxon>Merismopediaceae</taxon>
        <taxon>Synechocystis</taxon>
    </lineage>
</organism>
<dbReference type="SUPFAM" id="SSF52540">
    <property type="entry name" value="P-loop containing nucleoside triphosphate hydrolases"/>
    <property type="match status" value="1"/>
</dbReference>
<keyword evidence="2" id="KW-0533">Nickel</keyword>
<keyword evidence="3" id="KW-0479">Metal-binding</keyword>
<feature type="domain" description="CobW/HypB/UreG nucleotide-binding" evidence="9">
    <location>
        <begin position="94"/>
        <end position="251"/>
    </location>
</feature>
<dbReference type="PANTHER" id="PTHR30134:SF2">
    <property type="entry name" value="HYDROGENASE MATURATION FACTOR HYPB"/>
    <property type="match status" value="1"/>
</dbReference>
<evidence type="ECO:0000313" key="10">
    <source>
        <dbReference type="EMBL" id="MBE9252328.1"/>
    </source>
</evidence>
<evidence type="ECO:0000256" key="2">
    <source>
        <dbReference type="ARBA" id="ARBA00022596"/>
    </source>
</evidence>
<proteinExistence type="inferred from homology"/>
<evidence type="ECO:0000256" key="8">
    <source>
        <dbReference type="SAM" id="MobiDB-lite"/>
    </source>
</evidence>
<dbReference type="InterPro" id="IPR027417">
    <property type="entry name" value="P-loop_NTPase"/>
</dbReference>
<evidence type="ECO:0000256" key="6">
    <source>
        <dbReference type="ARBA" id="ARBA00022833"/>
    </source>
</evidence>
<keyword evidence="4" id="KW-0547">Nucleotide-binding</keyword>
<reference evidence="10 11" key="1">
    <citation type="submission" date="2020-10" db="EMBL/GenBank/DDBJ databases">
        <authorList>
            <person name="Castelo-Branco R."/>
            <person name="Eusebio N."/>
            <person name="Adriana R."/>
            <person name="Vieira A."/>
            <person name="Brugerolle De Fraissinette N."/>
            <person name="Rezende De Castro R."/>
            <person name="Schneider M.P."/>
            <person name="Vasconcelos V."/>
            <person name="Leao P.N."/>
        </authorList>
    </citation>
    <scope>NUCLEOTIDE SEQUENCE [LARGE SCALE GENOMIC DNA]</scope>
    <source>
        <strain evidence="10 11">LEGE 00031</strain>
    </source>
</reference>
<dbReference type="EMBL" id="JADEVV010000001">
    <property type="protein sequence ID" value="MBE9252328.1"/>
    <property type="molecule type" value="Genomic_DNA"/>
</dbReference>
<evidence type="ECO:0000313" key="11">
    <source>
        <dbReference type="Proteomes" id="UP000658720"/>
    </source>
</evidence>
<keyword evidence="11" id="KW-1185">Reference proteome</keyword>
<comment type="similarity">
    <text evidence="1">Belongs to the SIMIBI class G3E GTPase family. HypB/HupM subfamily.</text>
</comment>
<dbReference type="PANTHER" id="PTHR30134">
    <property type="entry name" value="HYDROGENASE PROTEIN ASSEMBLY PROTEIN, NICKEL CHAPERONE"/>
    <property type="match status" value="1"/>
</dbReference>
<keyword evidence="6" id="KW-0862">Zinc</keyword>
<dbReference type="NCBIfam" id="TIGR00073">
    <property type="entry name" value="hypB"/>
    <property type="match status" value="1"/>
</dbReference>
<dbReference type="InterPro" id="IPR004392">
    <property type="entry name" value="Hyd_mat_HypB"/>
</dbReference>
<keyword evidence="5" id="KW-0378">Hydrolase</keyword>
<name>A0ABR9VLW5_9SYNC</name>
<evidence type="ECO:0000256" key="3">
    <source>
        <dbReference type="ARBA" id="ARBA00022723"/>
    </source>
</evidence>
<evidence type="ECO:0000256" key="4">
    <source>
        <dbReference type="ARBA" id="ARBA00022741"/>
    </source>
</evidence>
<sequence>MCQNCGCSAVGTVAHSHHHHGDGNFVHSHDGHAHQEHHHHHGDHSHNPSQQTVTIEPDRQSIAIGQGILSKNDRLAERNRGYFQAKGLLVMNFLSSPGAGKTALIQKMVGDRQQDHPTAVIVGDLATDNDAQRLRSAGAIAIQVTTGNICHLEAEMVAKAAQKLNLDNIDQLIIENVGNLVCPTAYDLGEDLRVVLFSVTEGEDKPLKYPATFKSAQVILVTKQDIAAAVDFNAELAWQNLRQVAPQAQIFAVSARTGEGLQSWYEYLDKWQLQRRSPLVDPVLA</sequence>
<feature type="region of interest" description="Disordered" evidence="8">
    <location>
        <begin position="16"/>
        <end position="54"/>
    </location>
</feature>
<evidence type="ECO:0000259" key="9">
    <source>
        <dbReference type="Pfam" id="PF02492"/>
    </source>
</evidence>
<evidence type="ECO:0000256" key="1">
    <source>
        <dbReference type="ARBA" id="ARBA00006211"/>
    </source>
</evidence>
<evidence type="ECO:0000256" key="5">
    <source>
        <dbReference type="ARBA" id="ARBA00022801"/>
    </source>
</evidence>
<dbReference type="Proteomes" id="UP000658720">
    <property type="component" value="Unassembled WGS sequence"/>
</dbReference>
<dbReference type="Pfam" id="PF02492">
    <property type="entry name" value="cobW"/>
    <property type="match status" value="1"/>
</dbReference>
<accession>A0ABR9VLW5</accession>